<feature type="region of interest" description="Disordered" evidence="9">
    <location>
        <begin position="1"/>
        <end position="107"/>
    </location>
</feature>
<evidence type="ECO:0000313" key="10">
    <source>
        <dbReference type="EMBL" id="KAK3258923.1"/>
    </source>
</evidence>
<feature type="compositionally biased region" description="Basic and acidic residues" evidence="9">
    <location>
        <begin position="428"/>
        <end position="439"/>
    </location>
</feature>
<evidence type="ECO:0000256" key="5">
    <source>
        <dbReference type="ARBA" id="ARBA00022840"/>
    </source>
</evidence>
<feature type="coiled-coil region" evidence="8">
    <location>
        <begin position="318"/>
        <end position="357"/>
    </location>
</feature>
<evidence type="ECO:0000256" key="2">
    <source>
        <dbReference type="ARBA" id="ARBA00006168"/>
    </source>
</evidence>
<evidence type="ECO:0008006" key="12">
    <source>
        <dbReference type="Google" id="ProtNLM"/>
    </source>
</evidence>
<keyword evidence="4" id="KW-0227">DNA damage</keyword>
<dbReference type="GO" id="GO:0005634">
    <property type="term" value="C:nucleus"/>
    <property type="evidence" value="ECO:0007669"/>
    <property type="project" value="UniProtKB-SubCell"/>
</dbReference>
<dbReference type="GO" id="GO:0006281">
    <property type="term" value="P:DNA repair"/>
    <property type="evidence" value="ECO:0007669"/>
    <property type="project" value="InterPro"/>
</dbReference>
<comment type="similarity">
    <text evidence="2">Belongs to the rad17/RAD24 family.</text>
</comment>
<evidence type="ECO:0000256" key="3">
    <source>
        <dbReference type="ARBA" id="ARBA00022741"/>
    </source>
</evidence>
<feature type="region of interest" description="Disordered" evidence="9">
    <location>
        <begin position="381"/>
        <end position="439"/>
    </location>
</feature>
<feature type="compositionally biased region" description="Basic and acidic residues" evidence="9">
    <location>
        <begin position="34"/>
        <end position="52"/>
    </location>
</feature>
<dbReference type="InterPro" id="IPR027417">
    <property type="entry name" value="P-loop_NTPase"/>
</dbReference>
<dbReference type="GO" id="GO:0000077">
    <property type="term" value="P:DNA damage checkpoint signaling"/>
    <property type="evidence" value="ECO:0007669"/>
    <property type="project" value="TreeGrafter"/>
</dbReference>
<proteinExistence type="inferred from homology"/>
<keyword evidence="5" id="KW-0067">ATP-binding</keyword>
<keyword evidence="6" id="KW-0539">Nucleus</keyword>
<evidence type="ECO:0000256" key="9">
    <source>
        <dbReference type="SAM" id="MobiDB-lite"/>
    </source>
</evidence>
<sequence>MREQWLDKPNADILREREPRGRASGAGGVQGKGKASEKRKSGEGKGTPEEGGHGAPSGGGGGKRQRGMLGALQPSEPSELVAAEPGKRKRDARKQAAGGAASEDASLKRVKAAIEQAEAAAAGGKAAGGTRETKTLILFEEVDTLFEDDRGFMTALATLISTAKRPLILTSNTPHVPSLPDLPLRRLAFAPAPPLALAEHISLVCLAERFPLPPPRALALARRSQGDIRRALMHAQLLAPTVLRCSRAGGMACLGAGSEGVVSHEANAQSHEEAGKLASRVLGAAIEGGAAGRKAMRRVQQLEVLARREQDAKIATLVVELERKLKAKLAELEQRKEEKLRAQKAQQEAALEKEAVETAGAKDIDTLVEGQVDTAGEVEGAAGAEEEARHGGVCTGSELEAGVSEEESVTRKLGGLAGVSDEASGPTDGRREEHSKGEEELVDARVADLADAAVVPPADSNTDAVAAARATAAEPGFLAPGENAAVAMPVAGGDDVACAEEAVEGNAGAHAEQPSAQTTVETEPSEGSEPETGAQVDEDSLAEDAVSMAAARGAAETLKAFSALAEGLSACDLLGSAQQPAAYGALPPRGALRGAPLWKGLGGLSYTEELECGEDRGNDCEPWRPMGSVADVALEASAFGGPTGLRVCQDRCAAFTASTPLELAVSGRPEATGAPEAELASDTVSGEMPPGCTSAKWDVAGQVIGESCPVGCLARSWHGSLERMAFLARMNSIQDYQHAHTLGRRRRTLQCHVHLGQVLAQDLRQFSSYGLDHAASDIL</sequence>
<dbReference type="SUPFAM" id="SSF52540">
    <property type="entry name" value="P-loop containing nucleoside triphosphate hydrolases"/>
    <property type="match status" value="1"/>
</dbReference>
<evidence type="ECO:0000256" key="6">
    <source>
        <dbReference type="ARBA" id="ARBA00023242"/>
    </source>
</evidence>
<evidence type="ECO:0000256" key="1">
    <source>
        <dbReference type="ARBA" id="ARBA00004123"/>
    </source>
</evidence>
<organism evidence="10 11">
    <name type="scientific">Cymbomonas tetramitiformis</name>
    <dbReference type="NCBI Taxonomy" id="36881"/>
    <lineage>
        <taxon>Eukaryota</taxon>
        <taxon>Viridiplantae</taxon>
        <taxon>Chlorophyta</taxon>
        <taxon>Pyramimonadophyceae</taxon>
        <taxon>Pyramimonadales</taxon>
        <taxon>Pyramimonadaceae</taxon>
        <taxon>Cymbomonas</taxon>
    </lineage>
</organism>
<dbReference type="GO" id="GO:0005524">
    <property type="term" value="F:ATP binding"/>
    <property type="evidence" value="ECO:0007669"/>
    <property type="project" value="UniProtKB-KW"/>
</dbReference>
<accession>A0AAE0FFT7</accession>
<name>A0AAE0FFT7_9CHLO</name>
<dbReference type="Proteomes" id="UP001190700">
    <property type="component" value="Unassembled WGS sequence"/>
</dbReference>
<feature type="compositionally biased region" description="Basic and acidic residues" evidence="9">
    <location>
        <begin position="1"/>
        <end position="21"/>
    </location>
</feature>
<dbReference type="GO" id="GO:0003682">
    <property type="term" value="F:chromatin binding"/>
    <property type="evidence" value="ECO:0007669"/>
    <property type="project" value="TreeGrafter"/>
</dbReference>
<dbReference type="AlphaFoldDB" id="A0AAE0FFT7"/>
<comment type="subcellular location">
    <subcellularLocation>
        <location evidence="1">Nucleus</location>
    </subcellularLocation>
</comment>
<comment type="caution">
    <text evidence="10">The sequence shown here is derived from an EMBL/GenBank/DDBJ whole genome shotgun (WGS) entry which is preliminary data.</text>
</comment>
<evidence type="ECO:0000256" key="8">
    <source>
        <dbReference type="SAM" id="Coils"/>
    </source>
</evidence>
<dbReference type="PANTHER" id="PTHR12172:SF1">
    <property type="entry name" value="P-LOOP CONTAINING NUCLEOSIDE TRIPHOSPHATE HYDROLASES SUPERFAMILY PROTEIN"/>
    <property type="match status" value="1"/>
</dbReference>
<dbReference type="GO" id="GO:0033314">
    <property type="term" value="P:mitotic DNA replication checkpoint signaling"/>
    <property type="evidence" value="ECO:0007669"/>
    <property type="project" value="TreeGrafter"/>
</dbReference>
<evidence type="ECO:0000313" key="11">
    <source>
        <dbReference type="Proteomes" id="UP001190700"/>
    </source>
</evidence>
<gene>
    <name evidence="10" type="ORF">CYMTET_32055</name>
</gene>
<keyword evidence="11" id="KW-1185">Reference proteome</keyword>
<dbReference type="GO" id="GO:0003689">
    <property type="term" value="F:DNA clamp loader activity"/>
    <property type="evidence" value="ECO:0007669"/>
    <property type="project" value="TreeGrafter"/>
</dbReference>
<reference evidence="10 11" key="1">
    <citation type="journal article" date="2015" name="Genome Biol. Evol.">
        <title>Comparative Genomics of a Bacterivorous Green Alga Reveals Evolutionary Causalities and Consequences of Phago-Mixotrophic Mode of Nutrition.</title>
        <authorList>
            <person name="Burns J.A."/>
            <person name="Paasch A."/>
            <person name="Narechania A."/>
            <person name="Kim E."/>
        </authorList>
    </citation>
    <scope>NUCLEOTIDE SEQUENCE [LARGE SCALE GENOMIC DNA]</scope>
    <source>
        <strain evidence="10 11">PLY_AMNH</strain>
    </source>
</reference>
<protein>
    <recommendedName>
        <fullName evidence="12">ATPase AAA-type core domain-containing protein</fullName>
    </recommendedName>
</protein>
<evidence type="ECO:0000256" key="4">
    <source>
        <dbReference type="ARBA" id="ARBA00022763"/>
    </source>
</evidence>
<dbReference type="PANTHER" id="PTHR12172">
    <property type="entry name" value="CELL CYCLE CHECKPOINT PROTEIN RAD17"/>
    <property type="match status" value="1"/>
</dbReference>
<feature type="region of interest" description="Disordered" evidence="9">
    <location>
        <begin position="506"/>
        <end position="536"/>
    </location>
</feature>
<keyword evidence="3" id="KW-0547">Nucleotide-binding</keyword>
<keyword evidence="8" id="KW-0175">Coiled coil</keyword>
<dbReference type="InterPro" id="IPR004582">
    <property type="entry name" value="Checkpoint_prot_Rad17_Rad24"/>
</dbReference>
<keyword evidence="7" id="KW-0131">Cell cycle</keyword>
<dbReference type="EMBL" id="LGRX02019153">
    <property type="protein sequence ID" value="KAK3258923.1"/>
    <property type="molecule type" value="Genomic_DNA"/>
</dbReference>
<evidence type="ECO:0000256" key="7">
    <source>
        <dbReference type="ARBA" id="ARBA00023306"/>
    </source>
</evidence>
<feature type="compositionally biased region" description="Gly residues" evidence="9">
    <location>
        <begin position="53"/>
        <end position="62"/>
    </location>
</feature>
<dbReference type="Gene3D" id="3.40.50.300">
    <property type="entry name" value="P-loop containing nucleotide triphosphate hydrolases"/>
    <property type="match status" value="1"/>
</dbReference>